<proteinExistence type="predicted"/>
<dbReference type="PANTHER" id="PTHR42714">
    <property type="entry name" value="TRNA MODIFICATION GTPASE GTPBP3"/>
    <property type="match status" value="1"/>
</dbReference>
<dbReference type="EMBL" id="CP016540">
    <property type="protein sequence ID" value="ANU27260.1"/>
    <property type="molecule type" value="Genomic_DNA"/>
</dbReference>
<evidence type="ECO:0000313" key="4">
    <source>
        <dbReference type="EMBL" id="ANU27260.1"/>
    </source>
</evidence>
<dbReference type="KEGG" id="pll:I858_009700"/>
<dbReference type="NCBIfam" id="TIGR00231">
    <property type="entry name" value="small_GTP"/>
    <property type="match status" value="1"/>
</dbReference>
<dbReference type="Proteomes" id="UP000053354">
    <property type="component" value="Chromosome"/>
</dbReference>
<accession>A0A1B1S241</accession>
<dbReference type="GO" id="GO:0030488">
    <property type="term" value="P:tRNA methylation"/>
    <property type="evidence" value="ECO:0007669"/>
    <property type="project" value="TreeGrafter"/>
</dbReference>
<dbReference type="InterPro" id="IPR005225">
    <property type="entry name" value="Small_GTP-bd"/>
</dbReference>
<evidence type="ECO:0000313" key="5">
    <source>
        <dbReference type="Proteomes" id="UP000053354"/>
    </source>
</evidence>
<dbReference type="InterPro" id="IPR006073">
    <property type="entry name" value="GTP-bd"/>
</dbReference>
<name>A0A1B1S241_9BACL</name>
<keyword evidence="5" id="KW-1185">Reference proteome</keyword>
<evidence type="ECO:0000256" key="1">
    <source>
        <dbReference type="ARBA" id="ARBA00022741"/>
    </source>
</evidence>
<dbReference type="PANTHER" id="PTHR42714:SF6">
    <property type="entry name" value="TRANSLATION INITIATION FACTOR IF-2"/>
    <property type="match status" value="1"/>
</dbReference>
<dbReference type="AlphaFoldDB" id="A0A1B1S241"/>
<keyword evidence="1" id="KW-0547">Nucleotide-binding</keyword>
<keyword evidence="2" id="KW-0342">GTP-binding</keyword>
<dbReference type="Pfam" id="PF01926">
    <property type="entry name" value="MMR_HSR1"/>
    <property type="match status" value="1"/>
</dbReference>
<dbReference type="Gene3D" id="3.40.50.300">
    <property type="entry name" value="P-loop containing nucleotide triphosphate hydrolases"/>
    <property type="match status" value="1"/>
</dbReference>
<evidence type="ECO:0000256" key="2">
    <source>
        <dbReference type="ARBA" id="ARBA00023134"/>
    </source>
</evidence>
<reference evidence="4" key="1">
    <citation type="submission" date="2016-10" db="EMBL/GenBank/DDBJ databases">
        <authorList>
            <person name="See-Too W.S."/>
        </authorList>
    </citation>
    <scope>NUCLEOTIDE SEQUENCE</scope>
    <source>
        <strain evidence="4">L10.15</strain>
    </source>
</reference>
<dbReference type="GO" id="GO:0002098">
    <property type="term" value="P:tRNA wobble uridine modification"/>
    <property type="evidence" value="ECO:0007669"/>
    <property type="project" value="TreeGrafter"/>
</dbReference>
<dbReference type="InterPro" id="IPR027417">
    <property type="entry name" value="P-loop_NTPase"/>
</dbReference>
<gene>
    <name evidence="4" type="ORF">I858_009700</name>
</gene>
<protein>
    <submittedName>
        <fullName evidence="4">GTP-binding protein</fullName>
    </submittedName>
</protein>
<dbReference type="STRING" id="1302659.I858_009700"/>
<sequence>MDKGEKQSMVREFEKEVIQAMDEMFENEMKKVNDTLEQDLLISLIGEVNAGKSSTINKIIGEDIASTNPMPGETVSVDPYNIKGLENIKFMDTPGLNDPNDENPKKTLEFVQKSDVILFFLNAAGTVFSESEKEKFNEIEKHNKDILIVLNKIDAAENIPSIVKFIQDHTANKYKVIPISSKTEENLETLKKEILFLLEKKGKDILFAKSMKGKSTAANRWIIGAGVSAGIIGASPIPGSDVLPLTTLQVGLIIKLSNLYDKPLTKKAAKDMIVVTATQTIGHTIYRQALKFIPGAGSVIGGTVASSMTLALGYGVKYAYENNIDIDYDMIGALFVKLKNREKKLDQG</sequence>
<dbReference type="GO" id="GO:0005737">
    <property type="term" value="C:cytoplasm"/>
    <property type="evidence" value="ECO:0007669"/>
    <property type="project" value="TreeGrafter"/>
</dbReference>
<organism evidence="4 5">
    <name type="scientific">Planococcus versutus</name>
    <dbReference type="NCBI Taxonomy" id="1302659"/>
    <lineage>
        <taxon>Bacteria</taxon>
        <taxon>Bacillati</taxon>
        <taxon>Bacillota</taxon>
        <taxon>Bacilli</taxon>
        <taxon>Bacillales</taxon>
        <taxon>Caryophanaceae</taxon>
        <taxon>Planococcus</taxon>
    </lineage>
</organism>
<feature type="domain" description="G" evidence="3">
    <location>
        <begin position="42"/>
        <end position="152"/>
    </location>
</feature>
<dbReference type="SUPFAM" id="SSF52540">
    <property type="entry name" value="P-loop containing nucleoside triphosphate hydrolases"/>
    <property type="match status" value="1"/>
</dbReference>
<dbReference type="GO" id="GO:0005525">
    <property type="term" value="F:GTP binding"/>
    <property type="evidence" value="ECO:0007669"/>
    <property type="project" value="UniProtKB-KW"/>
</dbReference>
<evidence type="ECO:0000259" key="3">
    <source>
        <dbReference type="Pfam" id="PF01926"/>
    </source>
</evidence>